<keyword evidence="7" id="KW-0325">Glycoprotein</keyword>
<evidence type="ECO:0000256" key="8">
    <source>
        <dbReference type="ARBA" id="ARBA00023319"/>
    </source>
</evidence>
<keyword evidence="6" id="KW-1015">Disulfide bond</keyword>
<dbReference type="InterPro" id="IPR044925">
    <property type="entry name" value="His-Me_finger_sf"/>
</dbReference>
<evidence type="ECO:0000313" key="12">
    <source>
        <dbReference type="EMBL" id="CAH0719135.1"/>
    </source>
</evidence>
<dbReference type="InterPro" id="IPR013783">
    <property type="entry name" value="Ig-like_fold"/>
</dbReference>
<dbReference type="SMART" id="SM00892">
    <property type="entry name" value="Endonuclease_NS"/>
    <property type="match status" value="1"/>
</dbReference>
<dbReference type="InterPro" id="IPR007110">
    <property type="entry name" value="Ig-like_dom"/>
</dbReference>
<keyword evidence="3" id="KW-0964">Secreted</keyword>
<accession>A0A8J9V336</accession>
<reference evidence="12" key="1">
    <citation type="submission" date="2021-12" db="EMBL/GenBank/DDBJ databases">
        <authorList>
            <person name="Martin H S."/>
        </authorList>
    </citation>
    <scope>NUCLEOTIDE SEQUENCE</scope>
</reference>
<feature type="domain" description="Ig-like" evidence="11">
    <location>
        <begin position="836"/>
        <end position="925"/>
    </location>
</feature>
<evidence type="ECO:0000256" key="5">
    <source>
        <dbReference type="ARBA" id="ARBA00023136"/>
    </source>
</evidence>
<evidence type="ECO:0000256" key="1">
    <source>
        <dbReference type="ARBA" id="ARBA00004479"/>
    </source>
</evidence>
<feature type="domain" description="Ig-like" evidence="11">
    <location>
        <begin position="1011"/>
        <end position="1089"/>
    </location>
</feature>
<dbReference type="Gene3D" id="3.40.50.410">
    <property type="entry name" value="von Willebrand factor, type A domain"/>
    <property type="match status" value="1"/>
</dbReference>
<sequence>MYDDIAQVKEKTNKLFDAVLNSNATKIDDFILVTFNDPGTQLRTITRDRSEFKRALAAINVDGGDDCPEYAMTGIELALEKSKPNSFFYVYTDAAAKDYALFDRVKSLSLKKSTKVTFLLTGECPGFNHGFVVYDKLAAATSGEVFHIEKHDINKIIDYIIESVKHVKTTLAQKFFVQGSGKTMQFNIDSKSWDIMVSVSAATPNFRVIGPDGALVGTETDKSITTKKTRIEKLKAIPGLHTIFLDTNGPTSVMVTASTSVTFEHGFSTIQPESLNETATKPVPGEKSYLAIALDNYKKDVTLKTVEVRDPDDNVIYTFPLKLINEDTQFYVTEAFMPPNKSFKLAVVGYTETGEKIVRVGSTTIELQDVKLEKEIVSKKPTATIIGEPKLIAEYNEALTIKCKVHAYPKPDVIWQDSTGTTLASTIVPVDLPYDYISTINLDKVIESSTLTCKAINFKGDSEVTVNVEPKTFLQVLEQPKDTTIRYGESVTFKINVVANPPPKIVWFKKSTEITSNDDYDLSSDNSSLTLKKSNYHHGGEYKIEVSNGYHTENIAFKVSIYAELPKIDESNSDLVFEEGSNVVIKCNVTRGFPKPKIVWSFKYDESSEYSDLDEKSDTLRLENVKKDSTGTYMCTAINEIGKYTHEIDLFIEYPPSIDGKDENIKALKGNKVSSNCPSEGEPSPSIKWFKNNVEISNSATHRIYNERLRFKASFSDNGIYTCEATNPLGKAKKDFHVNVYAAAYIIPPKETVITLNVGSPLSLSCEAYGYPEPEVHWTFYDSISKVTSNPLRGDEKNSIIIPRIQIEDEGLYVCMANNKGGSAYLSYEVHVTAPPSIVNTLKDKTLIGVVGDLVLRIPCKAVGSPKPTITWKVDDDYLAVGTDFYDIDEDGTLLIKNLTKKSAGTYKCKAENSAGSDIEQFNVEIQQYPYPDQPTENILLEEGTSTNIKCDLPHKERDLVHWYKDGKVIATNDLQLKNVLIKDSGIYTCRVSNFMNSYSSHKMITVGQKPKFLNEEETNVEFSEGSTTILGCGAISYPPPSVKWYHNGREIDEISMKRYLEMTLSDIGNYTCKISNAFGEITRTFNINLQLPEECVLNVENDFNGQQPFILTNRKQWYPFKNIEGFIIIPKLRRIHLFCPGSYVTDKTSSFTEQVTATCIENSKFKINSKIVDFKDLKCFKENKPLAKLIGPNCGLETENTQLVTVGFNIRTEFLGVYDVCIDQDKKVPIFANYKLYPSSANVIPKDLLDTKFTESKHLPFQFDYMYNCSNQLRAFITLRTTPADDNICCFTKRQLVSPKDVLPGLPQLATYNYLNVVPHWSTCGTENWDEVELRVRQLVKSLNMNLEVWTGSSQTIKATDITTTYLSDEYNEQPISPYLWKVLHNPENDEALAIIQINIPRLTLTDAVKYIPCKDICHETEWMRNPNWYIMSKGLIICCSLEDFQTAFGYTELFISASHILAQNVIPRHSLTK</sequence>
<evidence type="ECO:0000256" key="7">
    <source>
        <dbReference type="ARBA" id="ARBA00023180"/>
    </source>
</evidence>
<dbReference type="EMBL" id="OV170233">
    <property type="protein sequence ID" value="CAH0719135.1"/>
    <property type="molecule type" value="Genomic_DNA"/>
</dbReference>
<dbReference type="Pfam" id="PF07679">
    <property type="entry name" value="I-set"/>
    <property type="match status" value="3"/>
</dbReference>
<dbReference type="InterPro" id="IPR001604">
    <property type="entry name" value="Endo_G_ENPP1-like_dom"/>
</dbReference>
<dbReference type="GO" id="GO:0003676">
    <property type="term" value="F:nucleic acid binding"/>
    <property type="evidence" value="ECO:0007669"/>
    <property type="project" value="InterPro"/>
</dbReference>
<proteinExistence type="inferred from homology"/>
<dbReference type="Pfam" id="PF01223">
    <property type="entry name" value="Endonuclease_NS"/>
    <property type="match status" value="1"/>
</dbReference>
<dbReference type="InterPro" id="IPR036179">
    <property type="entry name" value="Ig-like_dom_sf"/>
</dbReference>
<dbReference type="Pfam" id="PF13895">
    <property type="entry name" value="Ig_2"/>
    <property type="match status" value="1"/>
</dbReference>
<gene>
    <name evidence="12" type="ORF">BINO364_LOCUS5521</name>
</gene>
<feature type="domain" description="Ig-like" evidence="11">
    <location>
        <begin position="470"/>
        <end position="560"/>
    </location>
</feature>
<dbReference type="PROSITE" id="PS50835">
    <property type="entry name" value="IG_LIKE"/>
    <property type="match status" value="8"/>
</dbReference>
<feature type="domain" description="Ig-like" evidence="11">
    <location>
        <begin position="749"/>
        <end position="833"/>
    </location>
</feature>
<dbReference type="PANTHER" id="PTHR11640">
    <property type="entry name" value="NEPHRIN"/>
    <property type="match status" value="1"/>
</dbReference>
<dbReference type="SMART" id="SM00409">
    <property type="entry name" value="IG"/>
    <property type="match status" value="8"/>
</dbReference>
<dbReference type="SUPFAM" id="SSF48726">
    <property type="entry name" value="Immunoglobulin"/>
    <property type="match status" value="8"/>
</dbReference>
<dbReference type="InterPro" id="IPR003599">
    <property type="entry name" value="Ig_sub"/>
</dbReference>
<keyword evidence="4" id="KW-0732">Signal</keyword>
<dbReference type="InterPro" id="IPR003598">
    <property type="entry name" value="Ig_sub2"/>
</dbReference>
<dbReference type="SUPFAM" id="SSF54060">
    <property type="entry name" value="His-Me finger endonucleases"/>
    <property type="match status" value="1"/>
</dbReference>
<comment type="subcellular location">
    <subcellularLocation>
        <location evidence="1">Membrane</location>
        <topology evidence="1">Single-pass type I membrane protein</topology>
    </subcellularLocation>
    <subcellularLocation>
        <location evidence="2">Secreted</location>
    </subcellularLocation>
</comment>
<dbReference type="Pfam" id="PF25106">
    <property type="entry name" value="VWA_4"/>
    <property type="match status" value="1"/>
</dbReference>
<evidence type="ECO:0000256" key="6">
    <source>
        <dbReference type="ARBA" id="ARBA00023157"/>
    </source>
</evidence>
<dbReference type="GO" id="GO:0032991">
    <property type="term" value="C:protein-containing complex"/>
    <property type="evidence" value="ECO:0007669"/>
    <property type="project" value="UniProtKB-ARBA"/>
</dbReference>
<dbReference type="InterPro" id="IPR036465">
    <property type="entry name" value="vWFA_dom_sf"/>
</dbReference>
<feature type="domain" description="Ig-like" evidence="11">
    <location>
        <begin position="566"/>
        <end position="651"/>
    </location>
</feature>
<comment type="similarity">
    <text evidence="9">Belongs to the hemolin family.</text>
</comment>
<evidence type="ECO:0000259" key="11">
    <source>
        <dbReference type="PROSITE" id="PS50835"/>
    </source>
</evidence>
<dbReference type="PANTHER" id="PTHR11640:SF158">
    <property type="entry name" value="V-SET AND IMMUNOGLOBULIN DOMAIN-CONTAINING PROTEIN 10-LIKE 2"/>
    <property type="match status" value="1"/>
</dbReference>
<feature type="domain" description="Ig-like" evidence="11">
    <location>
        <begin position="381"/>
        <end position="469"/>
    </location>
</feature>
<evidence type="ECO:0000256" key="10">
    <source>
        <dbReference type="ARBA" id="ARBA00068688"/>
    </source>
</evidence>
<evidence type="ECO:0000313" key="13">
    <source>
        <dbReference type="Proteomes" id="UP000838878"/>
    </source>
</evidence>
<evidence type="ECO:0000256" key="2">
    <source>
        <dbReference type="ARBA" id="ARBA00004613"/>
    </source>
</evidence>
<dbReference type="Pfam" id="PF13927">
    <property type="entry name" value="Ig_3"/>
    <property type="match status" value="3"/>
</dbReference>
<feature type="non-terminal residue" evidence="12">
    <location>
        <position position="1475"/>
    </location>
</feature>
<keyword evidence="8" id="KW-0393">Immunoglobulin domain</keyword>
<protein>
    <recommendedName>
        <fullName evidence="10">Hemolin</fullName>
    </recommendedName>
</protein>
<keyword evidence="5" id="KW-0472">Membrane</keyword>
<dbReference type="CDD" id="cd00096">
    <property type="entry name" value="Ig"/>
    <property type="match status" value="2"/>
</dbReference>
<dbReference type="InterPro" id="IPR013098">
    <property type="entry name" value="Ig_I-set"/>
</dbReference>
<feature type="domain" description="Ig-like" evidence="11">
    <location>
        <begin position="930"/>
        <end position="1006"/>
    </location>
</feature>
<dbReference type="GO" id="GO:0046872">
    <property type="term" value="F:metal ion binding"/>
    <property type="evidence" value="ECO:0007669"/>
    <property type="project" value="InterPro"/>
</dbReference>
<dbReference type="OrthoDB" id="6019866at2759"/>
<dbReference type="InterPro" id="IPR051275">
    <property type="entry name" value="Cell_adhesion_signaling"/>
</dbReference>
<dbReference type="SUPFAM" id="SSF53300">
    <property type="entry name" value="vWA-like"/>
    <property type="match status" value="1"/>
</dbReference>
<dbReference type="GO" id="GO:0016787">
    <property type="term" value="F:hydrolase activity"/>
    <property type="evidence" value="ECO:0007669"/>
    <property type="project" value="InterPro"/>
</dbReference>
<keyword evidence="13" id="KW-1185">Reference proteome</keyword>
<evidence type="ECO:0000256" key="3">
    <source>
        <dbReference type="ARBA" id="ARBA00022525"/>
    </source>
</evidence>
<dbReference type="SMART" id="SM00408">
    <property type="entry name" value="IGc2"/>
    <property type="match status" value="7"/>
</dbReference>
<dbReference type="Proteomes" id="UP000838878">
    <property type="component" value="Chromosome 13"/>
</dbReference>
<dbReference type="Gene3D" id="3.40.570.10">
    <property type="entry name" value="Extracellular Endonuclease, subunit A"/>
    <property type="match status" value="1"/>
</dbReference>
<dbReference type="Gene3D" id="2.60.40.10">
    <property type="entry name" value="Immunoglobulins"/>
    <property type="match status" value="8"/>
</dbReference>
<dbReference type="GO" id="GO:0005576">
    <property type="term" value="C:extracellular region"/>
    <property type="evidence" value="ECO:0007669"/>
    <property type="project" value="UniProtKB-SubCell"/>
</dbReference>
<organism evidence="12 13">
    <name type="scientific">Brenthis ino</name>
    <name type="common">lesser marbled fritillary</name>
    <dbReference type="NCBI Taxonomy" id="405034"/>
    <lineage>
        <taxon>Eukaryota</taxon>
        <taxon>Metazoa</taxon>
        <taxon>Ecdysozoa</taxon>
        <taxon>Arthropoda</taxon>
        <taxon>Hexapoda</taxon>
        <taxon>Insecta</taxon>
        <taxon>Pterygota</taxon>
        <taxon>Neoptera</taxon>
        <taxon>Endopterygota</taxon>
        <taxon>Lepidoptera</taxon>
        <taxon>Glossata</taxon>
        <taxon>Ditrysia</taxon>
        <taxon>Papilionoidea</taxon>
        <taxon>Nymphalidae</taxon>
        <taxon>Heliconiinae</taxon>
        <taxon>Argynnini</taxon>
        <taxon>Brenthis</taxon>
    </lineage>
</organism>
<evidence type="ECO:0000256" key="4">
    <source>
        <dbReference type="ARBA" id="ARBA00022729"/>
    </source>
</evidence>
<name>A0A8J9V336_9NEOP</name>
<evidence type="ECO:0000256" key="9">
    <source>
        <dbReference type="ARBA" id="ARBA00061228"/>
    </source>
</evidence>
<dbReference type="InterPro" id="IPR056861">
    <property type="entry name" value="HMCN1-like_VWA"/>
</dbReference>
<dbReference type="InterPro" id="IPR044929">
    <property type="entry name" value="DNA/RNA_non-sp_Endonuclease_sf"/>
</dbReference>
<feature type="domain" description="Ig-like" evidence="11">
    <location>
        <begin position="656"/>
        <end position="739"/>
    </location>
</feature>
<dbReference type="GO" id="GO:0016020">
    <property type="term" value="C:membrane"/>
    <property type="evidence" value="ECO:0007669"/>
    <property type="project" value="UniProtKB-SubCell"/>
</dbReference>
<dbReference type="FunFam" id="2.60.40.10:FF:000032">
    <property type="entry name" value="palladin isoform X1"/>
    <property type="match status" value="1"/>
</dbReference>